<keyword evidence="2" id="KW-1185">Reference proteome</keyword>
<comment type="caution">
    <text evidence="1">The sequence shown here is derived from an EMBL/GenBank/DDBJ whole genome shotgun (WGS) entry which is preliminary data.</text>
</comment>
<evidence type="ECO:0000313" key="1">
    <source>
        <dbReference type="EMBL" id="GGL94382.1"/>
    </source>
</evidence>
<proteinExistence type="predicted"/>
<sequence>MTTEDLNTIAATVARLETIDTDLQRRIACLSDRAIRPLELIEDALLLIPEGFEWGAGSGEDPGFWAWVAPQAHAEEIVTASRLTFAITAAALWAISNAREQVA</sequence>
<evidence type="ECO:0000313" key="2">
    <source>
        <dbReference type="Proteomes" id="UP000649829"/>
    </source>
</evidence>
<reference evidence="1" key="1">
    <citation type="journal article" date="2014" name="Int. J. Syst. Evol. Microbiol.">
        <title>Complete genome sequence of Corynebacterium casei LMG S-19264T (=DSM 44701T), isolated from a smear-ripened cheese.</title>
        <authorList>
            <consortium name="US DOE Joint Genome Institute (JGI-PGF)"/>
            <person name="Walter F."/>
            <person name="Albersmeier A."/>
            <person name="Kalinowski J."/>
            <person name="Ruckert C."/>
        </authorList>
    </citation>
    <scope>NUCLEOTIDE SEQUENCE</scope>
    <source>
        <strain evidence="1">CGMCC 1.6293</strain>
    </source>
</reference>
<gene>
    <name evidence="1" type="ORF">GCM10011534_15700</name>
</gene>
<reference evidence="1" key="2">
    <citation type="submission" date="2020-09" db="EMBL/GenBank/DDBJ databases">
        <authorList>
            <person name="Sun Q."/>
            <person name="Zhou Y."/>
        </authorList>
    </citation>
    <scope>NUCLEOTIDE SEQUENCE</scope>
    <source>
        <strain evidence="1">CGMCC 1.6293</strain>
    </source>
</reference>
<dbReference type="AlphaFoldDB" id="A0A917SRT4"/>
<dbReference type="RefSeq" id="WP_028286380.1">
    <property type="nucleotide sequence ID" value="NZ_BMLF01000001.1"/>
</dbReference>
<name>A0A917SRT4_9RHOB</name>
<organism evidence="1 2">
    <name type="scientific">Pseudooceanicola nanhaiensis</name>
    <dbReference type="NCBI Taxonomy" id="375761"/>
    <lineage>
        <taxon>Bacteria</taxon>
        <taxon>Pseudomonadati</taxon>
        <taxon>Pseudomonadota</taxon>
        <taxon>Alphaproteobacteria</taxon>
        <taxon>Rhodobacterales</taxon>
        <taxon>Paracoccaceae</taxon>
        <taxon>Pseudooceanicola</taxon>
    </lineage>
</organism>
<protein>
    <submittedName>
        <fullName evidence="1">Uncharacterized protein</fullName>
    </submittedName>
</protein>
<dbReference type="EMBL" id="BMLF01000001">
    <property type="protein sequence ID" value="GGL94382.1"/>
    <property type="molecule type" value="Genomic_DNA"/>
</dbReference>
<accession>A0A917SRT4</accession>
<dbReference type="Proteomes" id="UP000649829">
    <property type="component" value="Unassembled WGS sequence"/>
</dbReference>